<sequence>MADRTVSVRLRMQVHDYTSGAAQAARATNRLADQLARLEREASGVGKNLDAAGRKVTAAAKKFDAAAAMYEGSANRFASSSALWEEHAGRAGEAADKLAAASKTAQQSAGRHDRASKRYEVATERWASSSDKFAAAARTHEAAAGRLGTVSVGGGVKSIARDADEAGNALSELGQRAGTLLAVTASAAAAAGGALQYIAPAAVAAGAAVGTLPGILGGAAAAMGTVKVASIGLSDALGDLFEVDDPFTQLSPSAKALVQEVGRLKPQLLGLQQSLQDAAYASAAGNLERLATDTLPTVGRQATILAHDWSLAMTAITDAATDPMILGGFQQVTATADRIFDQLVVRIQPVARALSSVAVAADPLVRVIGDRLAGAIDSMTAGIARARSTGDLAEFFAAGAESASALMSITGDLASIIGSVISAVNNQNSAIVGTARALDEYMASGRGAEDIAGIVDTLTTAYEGMAEVLGPLAGIARDALADPGTREGLATMFDILATGSAALRVVFDLFNALGDEFQSFVIAALALGAVAKKTSGAVATLGLAAQGAAVKVAAMGPAGALAAKGITGFASAANKAVTALIALQLAGAVLDQFVDPIADVDRLTKSVEEFAETGRATGELTRVFGDNLEGLNLSAETAGDKWFPNLGRSIESLLPPAKSLNELIYGDSFTGGKERIQALDSAVAQYAKTTNNTAGVNAAWNRILSASGLDAGELAKIMPQTVGQMERLNGAANNGAGSLAALETRARTLTGGLRGAVTSGRDLIDVFNELNGAAISSAEAEIKAEESVDRLSAALKENGRALNKQGTDFNIANEKGRENKQLTLDMIQAAAEAAQKRFEETGSVEQAAGVYDKYIEALRKTLHGAKLTDEQIDALIERYGMMPPAVTTPVTAPGATNAASQVGGVLYQIRQLPNGKVVLIGAKTAQAMADMRAAKSVLNSFRDRHFTITGQVRWTSSGNLKVPGGTQLKRWGGIDRPIPMAAGGTLEAGIYPASNPPLVKFAEPETGGEAYIPRRGDRNRSLSILAEAASWNNARVVPMAAGGVIAGGSMVAAASGLVAYGASASSTSSDRGTPLESVEAYIQARDAIQRLNESLKENGRSFSLSTKKGRENYSAVISSVKAAEEAAQAKFRETGSVKAANKEYDAHIAKLRSTLKQQKVSASTIDSLMKKLATRPTYDTPGPVGSEKNIAAAQAAISAEGSLASITDLFSLNKPIFDVKDEVGRDNLTALFRFLKDAQDAAQAVLEQTGSKSKATGVYDSYVDQLRKILGGSGMPKSQIDSLLKQYGKIVLTPNAIGGVYMGSPSGLLSLSEGGLFDSAKTLYGFAEKGTGGELFLPRLGSRRRGEDLLSIGAGWYGGRFVRGDQGSGVSTQVTNNMTVNSQGGPPSLSEMSATLRQMDARARVGRKG</sequence>
<accession>A0A1C5ABP5</accession>
<gene>
    <name evidence="1" type="ORF">GA0070563_112112</name>
</gene>
<name>A0A1C5ABP5_9ACTN</name>
<dbReference type="Proteomes" id="UP000183585">
    <property type="component" value="Unassembled WGS sequence"/>
</dbReference>
<proteinExistence type="predicted"/>
<organism evidence="1 2">
    <name type="scientific">Micromonospora carbonacea</name>
    <dbReference type="NCBI Taxonomy" id="47853"/>
    <lineage>
        <taxon>Bacteria</taxon>
        <taxon>Bacillati</taxon>
        <taxon>Actinomycetota</taxon>
        <taxon>Actinomycetes</taxon>
        <taxon>Micromonosporales</taxon>
        <taxon>Micromonosporaceae</taxon>
        <taxon>Micromonospora</taxon>
    </lineage>
</organism>
<keyword evidence="2" id="KW-1185">Reference proteome</keyword>
<reference evidence="2" key="1">
    <citation type="submission" date="2016-06" db="EMBL/GenBank/DDBJ databases">
        <authorList>
            <person name="Varghese N."/>
            <person name="Submissions Spin"/>
        </authorList>
    </citation>
    <scope>NUCLEOTIDE SEQUENCE [LARGE SCALE GENOMIC DNA]</scope>
    <source>
        <strain evidence="2">DSM 43168</strain>
    </source>
</reference>
<dbReference type="EMBL" id="FMCT01000012">
    <property type="protein sequence ID" value="SCF42672.1"/>
    <property type="molecule type" value="Genomic_DNA"/>
</dbReference>
<evidence type="ECO:0000313" key="2">
    <source>
        <dbReference type="Proteomes" id="UP000183585"/>
    </source>
</evidence>
<evidence type="ECO:0000313" key="1">
    <source>
        <dbReference type="EMBL" id="SCF42672.1"/>
    </source>
</evidence>
<protein>
    <submittedName>
        <fullName evidence="1">Phage-related minor tail protein</fullName>
    </submittedName>
</protein>
<dbReference type="RefSeq" id="WP_074476901.1">
    <property type="nucleotide sequence ID" value="NZ_FMCT01000012.1"/>
</dbReference>